<dbReference type="PANTHER" id="PTHR37316">
    <property type="entry name" value="TEICHOIC ACID GLYCEROL-PHOSPHATE PRIMASE"/>
    <property type="match status" value="1"/>
</dbReference>
<name>A0A0R1JTV9_9LACO</name>
<keyword evidence="3" id="KW-1003">Cell membrane</keyword>
<evidence type="ECO:0000256" key="1">
    <source>
        <dbReference type="ARBA" id="ARBA00004202"/>
    </source>
</evidence>
<dbReference type="Gene3D" id="3.40.50.12580">
    <property type="match status" value="1"/>
</dbReference>
<reference evidence="8 9" key="1">
    <citation type="journal article" date="2015" name="Genome Announc.">
        <title>Expanding the biotechnology potential of lactobacilli through comparative genomics of 213 strains and associated genera.</title>
        <authorList>
            <person name="Sun Z."/>
            <person name="Harris H.M."/>
            <person name="McCann A."/>
            <person name="Guo C."/>
            <person name="Argimon S."/>
            <person name="Zhang W."/>
            <person name="Yang X."/>
            <person name="Jeffery I.B."/>
            <person name="Cooney J.C."/>
            <person name="Kagawa T.F."/>
            <person name="Liu W."/>
            <person name="Song Y."/>
            <person name="Salvetti E."/>
            <person name="Wrobel A."/>
            <person name="Rasinkangas P."/>
            <person name="Parkhill J."/>
            <person name="Rea M.C."/>
            <person name="O'Sullivan O."/>
            <person name="Ritari J."/>
            <person name="Douillard F.P."/>
            <person name="Paul Ross R."/>
            <person name="Yang R."/>
            <person name="Briner A.E."/>
            <person name="Felis G.E."/>
            <person name="de Vos W.M."/>
            <person name="Barrangou R."/>
            <person name="Klaenhammer T.R."/>
            <person name="Caufield P.W."/>
            <person name="Cui Y."/>
            <person name="Zhang H."/>
            <person name="O'Toole P.W."/>
        </authorList>
    </citation>
    <scope>NUCLEOTIDE SEQUENCE [LARGE SCALE GENOMIC DNA]</scope>
    <source>
        <strain evidence="8 9">DSM 19117</strain>
    </source>
</reference>
<evidence type="ECO:0000256" key="4">
    <source>
        <dbReference type="ARBA" id="ARBA00022679"/>
    </source>
</evidence>
<organism evidence="8 9">
    <name type="scientific">Levilactobacillus namurensis DSM 19117</name>
    <dbReference type="NCBI Taxonomy" id="1423773"/>
    <lineage>
        <taxon>Bacteria</taxon>
        <taxon>Bacillati</taxon>
        <taxon>Bacillota</taxon>
        <taxon>Bacilli</taxon>
        <taxon>Lactobacillales</taxon>
        <taxon>Lactobacillaceae</taxon>
        <taxon>Levilactobacillus</taxon>
    </lineage>
</organism>
<keyword evidence="7" id="KW-0812">Transmembrane</keyword>
<dbReference type="OrthoDB" id="9811865at2"/>
<dbReference type="InterPro" id="IPR051612">
    <property type="entry name" value="Teichoic_Acid_Biosynth"/>
</dbReference>
<keyword evidence="5" id="KW-0777">Teichoic acid biosynthesis</keyword>
<keyword evidence="4 8" id="KW-0808">Transferase</keyword>
<dbReference type="InterPro" id="IPR043149">
    <property type="entry name" value="TagF_N"/>
</dbReference>
<dbReference type="EMBL" id="AZDT01000069">
    <property type="protein sequence ID" value="KRK72675.1"/>
    <property type="molecule type" value="Genomic_DNA"/>
</dbReference>
<evidence type="ECO:0000313" key="9">
    <source>
        <dbReference type="Proteomes" id="UP000051162"/>
    </source>
</evidence>
<dbReference type="Proteomes" id="UP000051162">
    <property type="component" value="Unassembled WGS sequence"/>
</dbReference>
<dbReference type="PANTHER" id="PTHR37316:SF3">
    <property type="entry name" value="TEICHOIC ACID GLYCEROL-PHOSPHATE TRANSFERASE"/>
    <property type="match status" value="1"/>
</dbReference>
<feature type="transmembrane region" description="Helical" evidence="7">
    <location>
        <begin position="12"/>
        <end position="33"/>
    </location>
</feature>
<proteinExistence type="inferred from homology"/>
<keyword evidence="9" id="KW-1185">Reference proteome</keyword>
<dbReference type="GO" id="GO:0005886">
    <property type="term" value="C:plasma membrane"/>
    <property type="evidence" value="ECO:0007669"/>
    <property type="project" value="UniProtKB-SubCell"/>
</dbReference>
<keyword evidence="7" id="KW-1133">Transmembrane helix</keyword>
<dbReference type="RefSeq" id="WP_056945102.1">
    <property type="nucleotide sequence ID" value="NZ_AZDT01000069.1"/>
</dbReference>
<evidence type="ECO:0000256" key="2">
    <source>
        <dbReference type="ARBA" id="ARBA00010488"/>
    </source>
</evidence>
<dbReference type="Pfam" id="PF04464">
    <property type="entry name" value="Glyphos_transf"/>
    <property type="match status" value="1"/>
</dbReference>
<accession>A0A0R1JTV9</accession>
<comment type="similarity">
    <text evidence="2">Belongs to the CDP-glycerol glycerophosphotransferase family.</text>
</comment>
<dbReference type="InterPro" id="IPR043148">
    <property type="entry name" value="TagF_C"/>
</dbReference>
<dbReference type="InterPro" id="IPR007554">
    <property type="entry name" value="Glycerophosphate_synth"/>
</dbReference>
<dbReference type="GeneID" id="84783301"/>
<protein>
    <submittedName>
        <fullName evidence="8">CDP-glycerol poly(Glycerophosphate) glycerophosphotransferase</fullName>
    </submittedName>
</protein>
<dbReference type="SUPFAM" id="SSF53756">
    <property type="entry name" value="UDP-Glycosyltransferase/glycogen phosphorylase"/>
    <property type="match status" value="1"/>
</dbReference>
<evidence type="ECO:0000256" key="7">
    <source>
        <dbReference type="SAM" id="Phobius"/>
    </source>
</evidence>
<comment type="caution">
    <text evidence="8">The sequence shown here is derived from an EMBL/GenBank/DDBJ whole genome shotgun (WGS) entry which is preliminary data.</text>
</comment>
<dbReference type="AlphaFoldDB" id="A0A0R1JTV9"/>
<dbReference type="STRING" id="1423773.FD30_GL001319"/>
<evidence type="ECO:0000256" key="3">
    <source>
        <dbReference type="ARBA" id="ARBA00022475"/>
    </source>
</evidence>
<comment type="subcellular location">
    <subcellularLocation>
        <location evidence="1">Cell membrane</location>
        <topology evidence="1">Peripheral membrane protein</topology>
    </subcellularLocation>
</comment>
<sequence length="383" mass="44933">MKKLKYLVKTNQLLSLMFLAIMSIFLRVLSVFIKRKKQIIFSSFSGRQFSDSPRVIYSQLILDSRFKDYEMKWAFTDPEKYTELPNKNKVNIDSFKYYIELFSSSVWISNSSIERLIPYKPKGIIYINTWHGIPMKHLGPDEKETTSIVRNWFAKVNFNLLTASGTYDQKIFKHIFPSTSNIQITGLPRNLYLKMITSKQCDFIRERVIQKYRLDPSKKILLYAPTFREYELDSDDHAFSTDSLLKLSSKYNLLFRSHYYAEDKGVMKKCIDVSDDPDLNHLLISADLLVSDYSSVIFDYSLLKKPVVLYCYDMDRYLQYRGVYVRPDDLNVPFVKTEKDLLETLLSDSYLKMDLTDFYAKFNGVFDTGLNTVKRTILFGSSK</sequence>
<dbReference type="Gene3D" id="3.40.50.11820">
    <property type="match status" value="1"/>
</dbReference>
<evidence type="ECO:0000256" key="5">
    <source>
        <dbReference type="ARBA" id="ARBA00022944"/>
    </source>
</evidence>
<evidence type="ECO:0000313" key="8">
    <source>
        <dbReference type="EMBL" id="KRK72675.1"/>
    </source>
</evidence>
<dbReference type="GO" id="GO:0019350">
    <property type="term" value="P:teichoic acid biosynthetic process"/>
    <property type="evidence" value="ECO:0007669"/>
    <property type="project" value="UniProtKB-KW"/>
</dbReference>
<keyword evidence="6 7" id="KW-0472">Membrane</keyword>
<dbReference type="PATRIC" id="fig|1423773.3.peg.1349"/>
<evidence type="ECO:0000256" key="6">
    <source>
        <dbReference type="ARBA" id="ARBA00023136"/>
    </source>
</evidence>
<dbReference type="GO" id="GO:0047355">
    <property type="term" value="F:CDP-glycerol glycerophosphotransferase activity"/>
    <property type="evidence" value="ECO:0007669"/>
    <property type="project" value="InterPro"/>
</dbReference>
<gene>
    <name evidence="8" type="ORF">FD30_GL001319</name>
</gene>